<dbReference type="EMBL" id="LGRX02007260">
    <property type="protein sequence ID" value="KAK3275376.1"/>
    <property type="molecule type" value="Genomic_DNA"/>
</dbReference>
<accession>A0AAE0GDA6</accession>
<dbReference type="Proteomes" id="UP001190700">
    <property type="component" value="Unassembled WGS sequence"/>
</dbReference>
<reference evidence="1 2" key="1">
    <citation type="journal article" date="2015" name="Genome Biol. Evol.">
        <title>Comparative Genomics of a Bacterivorous Green Alga Reveals Evolutionary Causalities and Consequences of Phago-Mixotrophic Mode of Nutrition.</title>
        <authorList>
            <person name="Burns J.A."/>
            <person name="Paasch A."/>
            <person name="Narechania A."/>
            <person name="Kim E."/>
        </authorList>
    </citation>
    <scope>NUCLEOTIDE SEQUENCE [LARGE SCALE GENOMIC DNA]</scope>
    <source>
        <strain evidence="1 2">PLY_AMNH</strain>
    </source>
</reference>
<gene>
    <name evidence="1" type="ORF">CYMTET_16491</name>
</gene>
<name>A0AAE0GDA6_9CHLO</name>
<dbReference type="AlphaFoldDB" id="A0AAE0GDA6"/>
<protein>
    <submittedName>
        <fullName evidence="1">Uncharacterized protein</fullName>
    </submittedName>
</protein>
<keyword evidence="2" id="KW-1185">Reference proteome</keyword>
<comment type="caution">
    <text evidence="1">The sequence shown here is derived from an EMBL/GenBank/DDBJ whole genome shotgun (WGS) entry which is preliminary data.</text>
</comment>
<organism evidence="1 2">
    <name type="scientific">Cymbomonas tetramitiformis</name>
    <dbReference type="NCBI Taxonomy" id="36881"/>
    <lineage>
        <taxon>Eukaryota</taxon>
        <taxon>Viridiplantae</taxon>
        <taxon>Chlorophyta</taxon>
        <taxon>Pyramimonadophyceae</taxon>
        <taxon>Pyramimonadales</taxon>
        <taxon>Pyramimonadaceae</taxon>
        <taxon>Cymbomonas</taxon>
    </lineage>
</organism>
<proteinExistence type="predicted"/>
<evidence type="ECO:0000313" key="2">
    <source>
        <dbReference type="Proteomes" id="UP001190700"/>
    </source>
</evidence>
<sequence length="262" mass="29683">MSILFSCANRWGNRVDGAHAKTGSVARSNPARGHIRELENAVKERVGQTKLFLRRGRDSRAHRRLYFAPQAHFRIKDPRDPSFKKWLTPAQSRALLRRADASPKVLAVKREIRQLLLLQPQGVALDAFCFQLRLMIRRREAELTGDPYTRKGYTDITLDHSEKPDRAMLKIIKAMGFETIRDFLAAKMPEVRIEMVSLQDGAPLRECAVLDLNYGAQEHADNLPPPNKPPSSETVPRMHIIKECSGEVGWPSLVLPSFFPVG</sequence>
<evidence type="ECO:0000313" key="1">
    <source>
        <dbReference type="EMBL" id="KAK3275376.1"/>
    </source>
</evidence>